<name>A0ABU2ERV3_9BURK</name>
<keyword evidence="2" id="KW-1185">Reference proteome</keyword>
<dbReference type="Proteomes" id="UP001246576">
    <property type="component" value="Unassembled WGS sequence"/>
</dbReference>
<sequence>MNMRSTKLTDAQLAVLRPLEKQLQVAVAKSEVDLAIELASKIQDLFPQDRKHHRLLRAKLWLFEACIDANRLNIAEKGLIGISQLASPSTRIALEAGGLLAIVYLRQKKVASAKAAIAEVILKINNITSDVTRHQFQQRLISRIEEECILSELIGTADSALEIDEIQAEAIRLIQSQDEAKILEIIGSTVPTSSIKLLNDVHQFSILRLPAPDRKLLAAPPNVQERQKIGKTAFSMLRRIAWKTFCKPSSPIFKLWSKQTPEVFNKGYFSAAVITTFNDFRIGLPMLAGVTCSPRLVR</sequence>
<comment type="caution">
    <text evidence="1">The sequence shown here is derived from an EMBL/GenBank/DDBJ whole genome shotgun (WGS) entry which is preliminary data.</text>
</comment>
<dbReference type="EMBL" id="JAVLSJ010000010">
    <property type="protein sequence ID" value="MDR9850550.1"/>
    <property type="molecule type" value="Genomic_DNA"/>
</dbReference>
<reference evidence="1" key="1">
    <citation type="submission" date="2023-09" db="EMBL/GenBank/DDBJ databases">
        <title>Description of first Herbaspirillum huttiense subsp. nephrolepsisexaltata and Herbaspirillum huttiense subsp. lycopersicon.</title>
        <authorList>
            <person name="Poudel M."/>
            <person name="Sharma A."/>
            <person name="Goss E."/>
            <person name="Tapia J.H."/>
            <person name="Harmon C.M."/>
            <person name="Jones J.B."/>
        </authorList>
    </citation>
    <scope>NUCLEOTIDE SEQUENCE</scope>
    <source>
        <strain evidence="1">SE1</strain>
    </source>
</reference>
<gene>
    <name evidence="1" type="ORF">RI048_20120</name>
</gene>
<proteinExistence type="predicted"/>
<dbReference type="RefSeq" id="WP_310840949.1">
    <property type="nucleotide sequence ID" value="NZ_JAVLSJ010000010.1"/>
</dbReference>
<evidence type="ECO:0000313" key="1">
    <source>
        <dbReference type="EMBL" id="MDR9850550.1"/>
    </source>
</evidence>
<organism evidence="1 2">
    <name type="scientific">Herbaspirillum huttiense subsp. lycopersici</name>
    <dbReference type="NCBI Taxonomy" id="3074428"/>
    <lineage>
        <taxon>Bacteria</taxon>
        <taxon>Pseudomonadati</taxon>
        <taxon>Pseudomonadota</taxon>
        <taxon>Betaproteobacteria</taxon>
        <taxon>Burkholderiales</taxon>
        <taxon>Oxalobacteraceae</taxon>
        <taxon>Herbaspirillum</taxon>
    </lineage>
</organism>
<accession>A0ABU2ERV3</accession>
<evidence type="ECO:0000313" key="2">
    <source>
        <dbReference type="Proteomes" id="UP001246576"/>
    </source>
</evidence>
<protein>
    <submittedName>
        <fullName evidence="1">Uncharacterized protein</fullName>
    </submittedName>
</protein>